<evidence type="ECO:0008006" key="6">
    <source>
        <dbReference type="Google" id="ProtNLM"/>
    </source>
</evidence>
<proteinExistence type="predicted"/>
<evidence type="ECO:0000256" key="1">
    <source>
        <dbReference type="ARBA" id="ARBA00004442"/>
    </source>
</evidence>
<feature type="non-terminal residue" evidence="4">
    <location>
        <position position="1"/>
    </location>
</feature>
<evidence type="ECO:0000256" key="3">
    <source>
        <dbReference type="ARBA" id="ARBA00023237"/>
    </source>
</evidence>
<dbReference type="EMBL" id="JBHPKH010000073">
    <property type="protein sequence ID" value="MFC1573090.1"/>
    <property type="molecule type" value="Genomic_DNA"/>
</dbReference>
<dbReference type="Gene3D" id="2.40.170.20">
    <property type="entry name" value="TonB-dependent receptor, beta-barrel domain"/>
    <property type="match status" value="1"/>
</dbReference>
<comment type="caution">
    <text evidence="4">The sequence shown here is derived from an EMBL/GenBank/DDBJ whole genome shotgun (WGS) entry which is preliminary data.</text>
</comment>
<reference evidence="4 5" key="1">
    <citation type="submission" date="2024-09" db="EMBL/GenBank/DDBJ databases">
        <authorList>
            <person name="D'Angelo T."/>
        </authorList>
    </citation>
    <scope>NUCLEOTIDE SEQUENCE [LARGE SCALE GENOMIC DNA]</scope>
    <source>
        <strain evidence="4">SAG AM-320-E07</strain>
    </source>
</reference>
<dbReference type="InterPro" id="IPR036942">
    <property type="entry name" value="Beta-barrel_TonB_sf"/>
</dbReference>
<evidence type="ECO:0000313" key="5">
    <source>
        <dbReference type="Proteomes" id="UP001593833"/>
    </source>
</evidence>
<protein>
    <recommendedName>
        <fullName evidence="6">TonB-dependent receptor</fullName>
    </recommendedName>
</protein>
<name>A0ABV6YL76_UNCEI</name>
<evidence type="ECO:0000313" key="4">
    <source>
        <dbReference type="EMBL" id="MFC1573090.1"/>
    </source>
</evidence>
<keyword evidence="3" id="KW-0998">Cell outer membrane</keyword>
<dbReference type="SUPFAM" id="SSF56935">
    <property type="entry name" value="Porins"/>
    <property type="match status" value="1"/>
</dbReference>
<sequence>VCVNAGLRWDGQFIVATNGHVAQKILGQWQPRIGFIYFPGESGTHKFLGSVGRFYQELSTFPLQSYYREGGTDRHVIYDHDPREDPTGGNVIGGGPVVIQPEIGNLEGQHYDEFTLGYERRLSENAKLGLRGIHRTLREGIETARDPETGQYQLNNFGKGLLSAYPKLTRDYTALEVVLQYSPGDNRAFLASYVLSKAYGNYPGLFNSDLDQALPNSSSTLDWIEMVPNSTGRLPNDRPHVFKLAGSQRIGHGVSAGLSFTWQSGTPYCEWGAMENFTVPIAFASKRGTAGRSPGIWDLNIRFQYEPRLAIDSRFKPTLTLDLLHVASQRRPVFYDELHYRALDEEGNQANPNSNFGRPIGYQPPMAMRLGMEVDF</sequence>
<keyword evidence="2" id="KW-0472">Membrane</keyword>
<organism evidence="4 5">
    <name type="scientific">Eiseniibacteriota bacterium</name>
    <dbReference type="NCBI Taxonomy" id="2212470"/>
    <lineage>
        <taxon>Bacteria</taxon>
        <taxon>Candidatus Eiseniibacteriota</taxon>
    </lineage>
</organism>
<gene>
    <name evidence="4" type="ORF">ACFL6M_05770</name>
</gene>
<evidence type="ECO:0000256" key="2">
    <source>
        <dbReference type="ARBA" id="ARBA00023136"/>
    </source>
</evidence>
<keyword evidence="5" id="KW-1185">Reference proteome</keyword>
<dbReference type="Proteomes" id="UP001593833">
    <property type="component" value="Unassembled WGS sequence"/>
</dbReference>
<accession>A0ABV6YL76</accession>
<comment type="subcellular location">
    <subcellularLocation>
        <location evidence="1">Cell outer membrane</location>
    </subcellularLocation>
</comment>